<gene>
    <name evidence="1" type="ORF">SMD31_13070</name>
</gene>
<protein>
    <submittedName>
        <fullName evidence="1">M14 family metallopeptidase</fullName>
    </submittedName>
</protein>
<proteinExistence type="predicted"/>
<dbReference type="CDD" id="cd06233">
    <property type="entry name" value="M14-like"/>
    <property type="match status" value="1"/>
</dbReference>
<reference evidence="1 2" key="1">
    <citation type="journal article" date="2013" name="Antonie Van Leeuwenhoek">
        <title>Dongia rigui sp. nov., isolated from freshwater of a large wetland in Korea.</title>
        <authorList>
            <person name="Baik K.S."/>
            <person name="Hwang Y.M."/>
            <person name="Choi J.S."/>
            <person name="Kwon J."/>
            <person name="Seong C.N."/>
        </authorList>
    </citation>
    <scope>NUCLEOTIDE SEQUENCE [LARGE SCALE GENOMIC DNA]</scope>
    <source>
        <strain evidence="1 2">04SU4-P</strain>
    </source>
</reference>
<dbReference type="SUPFAM" id="SSF53187">
    <property type="entry name" value="Zn-dependent exopeptidases"/>
    <property type="match status" value="1"/>
</dbReference>
<dbReference type="Gene3D" id="3.40.630.10">
    <property type="entry name" value="Zn peptidases"/>
    <property type="match status" value="1"/>
</dbReference>
<dbReference type="Pfam" id="PF10994">
    <property type="entry name" value="DUF2817"/>
    <property type="match status" value="1"/>
</dbReference>
<evidence type="ECO:0000313" key="2">
    <source>
        <dbReference type="Proteomes" id="UP001271769"/>
    </source>
</evidence>
<comment type="caution">
    <text evidence="1">The sequence shown here is derived from an EMBL/GenBank/DDBJ whole genome shotgun (WGS) entry which is preliminary data.</text>
</comment>
<organism evidence="1 2">
    <name type="scientific">Dongia rigui</name>
    <dbReference type="NCBI Taxonomy" id="940149"/>
    <lineage>
        <taxon>Bacteria</taxon>
        <taxon>Pseudomonadati</taxon>
        <taxon>Pseudomonadota</taxon>
        <taxon>Alphaproteobacteria</taxon>
        <taxon>Rhodospirillales</taxon>
        <taxon>Dongiaceae</taxon>
        <taxon>Dongia</taxon>
    </lineage>
</organism>
<accession>A0ABU5E232</accession>
<dbReference type="Proteomes" id="UP001271769">
    <property type="component" value="Unassembled WGS sequence"/>
</dbReference>
<dbReference type="InterPro" id="IPR021259">
    <property type="entry name" value="DUF2817"/>
</dbReference>
<keyword evidence="2" id="KW-1185">Reference proteome</keyword>
<sequence>MTAETHFSSTYAQARARFRDAAKAAGAETVTYQNPQRGPDGGDLSTDVARIGPKNAARLLIAMSSTHGAEGFCGSGIQTGWLRQGAFKNLPAGTAVLLVHAINPYGFAWVRRVNEDNVDLNRNFLDHAKALPQNDGYKELRSAICPDAWSDESEAAVKKIFDDYAARHSKIDLQAAIMNGQYWDKQGVFYGGTGPTWSRRTLIEALSPYAATARDVAFIDLHTGLGPYGVGEIMSNDFGGTPGAARVREWFGAESTLLDDGSSTSTAVTGDTQLGVVAALPDVTLTGITLEYGTVPVDAMIDAVRADNWLHVHGNLDSAQGRKIKSEIRYTFYPDEKLWKEMVIERAVDVLGRTMKGLTQS</sequence>
<dbReference type="RefSeq" id="WP_320501337.1">
    <property type="nucleotide sequence ID" value="NZ_JAXCLX010000002.1"/>
</dbReference>
<dbReference type="EMBL" id="JAXCLX010000002">
    <property type="protein sequence ID" value="MDY0872866.1"/>
    <property type="molecule type" value="Genomic_DNA"/>
</dbReference>
<evidence type="ECO:0000313" key="1">
    <source>
        <dbReference type="EMBL" id="MDY0872866.1"/>
    </source>
</evidence>
<name>A0ABU5E232_9PROT</name>